<dbReference type="Proteomes" id="UP000701341">
    <property type="component" value="Unassembled WGS sequence"/>
</dbReference>
<sequence length="916" mass="100225">MTDLPAHASPKLPPRTLPTSSDGQSDDSSQGGIATGEQTPALPESLISPAFTPPATPGGTLNLNLSPTAVLHQTQAADIDHKSKAAKGPKLLPQLPAVECIVRARIPTTNGAEMFLHLYHNDLDGKEHLAIVFGNNIRSRSLDSVRPGESEMDRMIRGAYVGKLHPGRVSSRYDDELAGSVSTPKQIEPPLVRIHSECYTGETAWSARCDCGEQLDEAARLMSFPVEDLASDAPPEVQSLSSHSTGGVIVYLRQEGRGIGLGEKLKAYNLQDLGSDTVEANLLLRHPADARSYGLATAILEDLGCGVDAIPEGIRLLTNNPDKVRAIEGPNREVLVKERVPMIPLAWRTGGQKGIKSSEIEGYLQTKRVCKAMATRATNANEHVAPSPDLSGLPQRSQPNPLNRPEDSPIPPRAASIDADGLLDNGTTSGRKRKLNSMSSRGVANLTPEQLAKKRANDRQAQRAIRERTKGHIEALEQQVRDLSSQKPYLDLQAALGENERIRSENAELRQGLKAAMDILQPLIARPELSGAPPSLAIPKPIPPSSYTSPVPDTDHLSPIPGEKPYAESLASLDTPSPTHSAPTLGSRRNSTNGGPPSVSLRVAWDSQRHNITHGLNLGSDERLGFNFLIDDPHSVPKVDRLHGSSSENSRYPQLNAPAPIYPHPLTTTSEPGPPAFAAPIQNLPATCPLDNILLDFLHSRQHEAAQGIPRQKLAGPPYPSVSSLLNPERSVYSHPVSKVFTDILRTFPDISSLPVQVAVLYTMFLLMRWQIYPTQENYERLPEWLTPRPTQILHPHPAWMDYVPWPAMRDRIITNYQNYPFENWFIPFTSGMRVNWPYEDTDCLLSAGDSDELVINPVFERHMRNLSNWSLGTSFAETYPCLADTARIKPTTPTRQTTQPNTPCGADSPRDYTAT</sequence>
<dbReference type="InterPro" id="IPR032677">
    <property type="entry name" value="GTP_cyclohydro_II"/>
</dbReference>
<gene>
    <name evidence="8" type="ORF">PCG10_000799</name>
</gene>
<proteinExistence type="inferred from homology"/>
<keyword evidence="4" id="KW-0342">GTP-binding</keyword>
<keyword evidence="5" id="KW-0175">Coiled coil</keyword>
<comment type="similarity">
    <text evidence="1">Belongs to the GTP cyclohydrolase II family.</text>
</comment>
<evidence type="ECO:0000313" key="8">
    <source>
        <dbReference type="EMBL" id="KAF7517900.1"/>
    </source>
</evidence>
<evidence type="ECO:0000256" key="2">
    <source>
        <dbReference type="ARBA" id="ARBA00022741"/>
    </source>
</evidence>
<dbReference type="GO" id="GO:0003700">
    <property type="term" value="F:DNA-binding transcription factor activity"/>
    <property type="evidence" value="ECO:0007669"/>
    <property type="project" value="InterPro"/>
</dbReference>
<dbReference type="EMBL" id="JAAOZQ010000108">
    <property type="protein sequence ID" value="KAF7517900.1"/>
    <property type="molecule type" value="Genomic_DNA"/>
</dbReference>
<keyword evidence="3" id="KW-0378">Hydrolase</keyword>
<evidence type="ECO:0000256" key="3">
    <source>
        <dbReference type="ARBA" id="ARBA00022801"/>
    </source>
</evidence>
<name>A0A9P5L062_PENCR</name>
<dbReference type="InterPro" id="IPR021833">
    <property type="entry name" value="DUF3425"/>
</dbReference>
<evidence type="ECO:0000256" key="4">
    <source>
        <dbReference type="ARBA" id="ARBA00023134"/>
    </source>
</evidence>
<feature type="region of interest" description="Disordered" evidence="6">
    <location>
        <begin position="891"/>
        <end position="916"/>
    </location>
</feature>
<reference evidence="8" key="1">
    <citation type="submission" date="2020-02" db="EMBL/GenBank/DDBJ databases">
        <authorList>
            <person name="Lichtner F.J."/>
        </authorList>
    </citation>
    <scope>NUCLEOTIDE SEQUENCE</scope>
    <source>
        <strain evidence="8">G10</strain>
    </source>
</reference>
<comment type="caution">
    <text evidence="8">The sequence shown here is derived from an EMBL/GenBank/DDBJ whole genome shotgun (WGS) entry which is preliminary data.</text>
</comment>
<feature type="compositionally biased region" description="Polar residues" evidence="6">
    <location>
        <begin position="572"/>
        <end position="595"/>
    </location>
</feature>
<evidence type="ECO:0000259" key="7">
    <source>
        <dbReference type="Pfam" id="PF00925"/>
    </source>
</evidence>
<dbReference type="PANTHER" id="PTHR37012">
    <property type="entry name" value="B-ZIP TRANSCRIPTION FACTOR (EUROFUNG)-RELATED"/>
    <property type="match status" value="1"/>
</dbReference>
<dbReference type="SUPFAM" id="SSF57959">
    <property type="entry name" value="Leucine zipper domain"/>
    <property type="match status" value="1"/>
</dbReference>
<dbReference type="InterPro" id="IPR046347">
    <property type="entry name" value="bZIP_sf"/>
</dbReference>
<feature type="compositionally biased region" description="Low complexity" evidence="6">
    <location>
        <begin position="891"/>
        <end position="904"/>
    </location>
</feature>
<accession>A0A9P5L062</accession>
<dbReference type="InterPro" id="IPR036144">
    <property type="entry name" value="RibA-like_sf"/>
</dbReference>
<dbReference type="Gene3D" id="3.40.50.10990">
    <property type="entry name" value="GTP cyclohydrolase II"/>
    <property type="match status" value="1"/>
</dbReference>
<feature type="coiled-coil region" evidence="5">
    <location>
        <begin position="466"/>
        <end position="512"/>
    </location>
</feature>
<feature type="region of interest" description="Disordered" evidence="6">
    <location>
        <begin position="531"/>
        <end position="598"/>
    </location>
</feature>
<dbReference type="CDD" id="cd14688">
    <property type="entry name" value="bZIP_YAP"/>
    <property type="match status" value="1"/>
</dbReference>
<organism evidence="8 9">
    <name type="scientific">Penicillium crustosum</name>
    <name type="common">Blue mold fungus</name>
    <dbReference type="NCBI Taxonomy" id="36656"/>
    <lineage>
        <taxon>Eukaryota</taxon>
        <taxon>Fungi</taxon>
        <taxon>Dikarya</taxon>
        <taxon>Ascomycota</taxon>
        <taxon>Pezizomycotina</taxon>
        <taxon>Eurotiomycetes</taxon>
        <taxon>Eurotiomycetidae</taxon>
        <taxon>Eurotiales</taxon>
        <taxon>Aspergillaceae</taxon>
        <taxon>Penicillium</taxon>
    </lineage>
</organism>
<dbReference type="CDD" id="cd00641">
    <property type="entry name" value="GTP_cyclohydro2"/>
    <property type="match status" value="1"/>
</dbReference>
<feature type="domain" description="GTP cyclohydrolase II" evidence="7">
    <location>
        <begin position="185"/>
        <end position="340"/>
    </location>
</feature>
<evidence type="ECO:0000256" key="5">
    <source>
        <dbReference type="SAM" id="Coils"/>
    </source>
</evidence>
<dbReference type="Pfam" id="PF11905">
    <property type="entry name" value="DUF3425"/>
    <property type="match status" value="1"/>
</dbReference>
<feature type="region of interest" description="Disordered" evidence="6">
    <location>
        <begin position="1"/>
        <end position="64"/>
    </location>
</feature>
<evidence type="ECO:0000256" key="6">
    <source>
        <dbReference type="SAM" id="MobiDB-lite"/>
    </source>
</evidence>
<dbReference type="PANTHER" id="PTHR37012:SF2">
    <property type="entry name" value="BZIP DOMAIN-CONTAINING PROTEIN-RELATED"/>
    <property type="match status" value="1"/>
</dbReference>
<feature type="region of interest" description="Disordered" evidence="6">
    <location>
        <begin position="380"/>
        <end position="445"/>
    </location>
</feature>
<dbReference type="Pfam" id="PF00925">
    <property type="entry name" value="GTP_cyclohydro2"/>
    <property type="match status" value="1"/>
</dbReference>
<keyword evidence="9" id="KW-1185">Reference proteome</keyword>
<dbReference type="SUPFAM" id="SSF142695">
    <property type="entry name" value="RibA-like"/>
    <property type="match status" value="1"/>
</dbReference>
<dbReference type="GO" id="GO:0005525">
    <property type="term" value="F:GTP binding"/>
    <property type="evidence" value="ECO:0007669"/>
    <property type="project" value="UniProtKB-KW"/>
</dbReference>
<dbReference type="AlphaFoldDB" id="A0A9P5L062"/>
<dbReference type="GO" id="GO:0003935">
    <property type="term" value="F:GTP cyclohydrolase II activity"/>
    <property type="evidence" value="ECO:0007669"/>
    <property type="project" value="InterPro"/>
</dbReference>
<protein>
    <recommendedName>
        <fullName evidence="7">GTP cyclohydrolase II domain-containing protein</fullName>
    </recommendedName>
</protein>
<evidence type="ECO:0000313" key="9">
    <source>
        <dbReference type="Proteomes" id="UP000701341"/>
    </source>
</evidence>
<dbReference type="Gene3D" id="1.20.5.170">
    <property type="match status" value="1"/>
</dbReference>
<evidence type="ECO:0000256" key="1">
    <source>
        <dbReference type="ARBA" id="ARBA00008131"/>
    </source>
</evidence>
<dbReference type="InterPro" id="IPR000926">
    <property type="entry name" value="RibA"/>
</dbReference>
<dbReference type="GO" id="GO:0009231">
    <property type="term" value="P:riboflavin biosynthetic process"/>
    <property type="evidence" value="ECO:0007669"/>
    <property type="project" value="InterPro"/>
</dbReference>
<keyword evidence="2" id="KW-0547">Nucleotide-binding</keyword>
<feature type="compositionally biased region" description="Low complexity" evidence="6">
    <location>
        <begin position="20"/>
        <end position="32"/>
    </location>
</feature>